<dbReference type="Pfam" id="PF00109">
    <property type="entry name" value="ketoacyl-synt"/>
    <property type="match status" value="1"/>
</dbReference>
<dbReference type="SUPFAM" id="SSF51735">
    <property type="entry name" value="NAD(P)-binding Rossmann-fold domains"/>
    <property type="match status" value="2"/>
</dbReference>
<dbReference type="Proteomes" id="UP001501509">
    <property type="component" value="Unassembled WGS sequence"/>
</dbReference>
<dbReference type="EMBL" id="BAAATD010000002">
    <property type="protein sequence ID" value="GAA2585203.1"/>
    <property type="molecule type" value="Genomic_DNA"/>
</dbReference>
<dbReference type="InterPro" id="IPR016036">
    <property type="entry name" value="Malonyl_transacylase_ACP-bd"/>
</dbReference>
<dbReference type="SUPFAM" id="SSF52151">
    <property type="entry name" value="FabD/lysophospholipase-like"/>
    <property type="match status" value="1"/>
</dbReference>
<dbReference type="CDD" id="cd00833">
    <property type="entry name" value="PKS"/>
    <property type="match status" value="1"/>
</dbReference>
<evidence type="ECO:0000259" key="6">
    <source>
        <dbReference type="PROSITE" id="PS52004"/>
    </source>
</evidence>
<dbReference type="InterPro" id="IPR013785">
    <property type="entry name" value="Aldolase_TIM"/>
</dbReference>
<accession>A0ABN3PIQ4</accession>
<dbReference type="InterPro" id="IPR001227">
    <property type="entry name" value="Ac_transferase_dom_sf"/>
</dbReference>
<evidence type="ECO:0000313" key="7">
    <source>
        <dbReference type="EMBL" id="GAA2585203.1"/>
    </source>
</evidence>
<dbReference type="SUPFAM" id="SSF47336">
    <property type="entry name" value="ACP-like"/>
    <property type="match status" value="1"/>
</dbReference>
<dbReference type="SMART" id="SM00822">
    <property type="entry name" value="PKS_KR"/>
    <property type="match status" value="1"/>
</dbReference>
<feature type="domain" description="Ketosynthase family 3 (KS3)" evidence="6">
    <location>
        <begin position="692"/>
        <end position="1136"/>
    </location>
</feature>
<dbReference type="Pfam" id="PF02801">
    <property type="entry name" value="Ketoacyl-synt_C"/>
    <property type="match status" value="1"/>
</dbReference>
<organism evidence="7 8">
    <name type="scientific">Actinomadura fulvescens</name>
    <dbReference type="NCBI Taxonomy" id="46160"/>
    <lineage>
        <taxon>Bacteria</taxon>
        <taxon>Bacillati</taxon>
        <taxon>Actinomycetota</taxon>
        <taxon>Actinomycetes</taxon>
        <taxon>Streptosporangiales</taxon>
        <taxon>Thermomonosporaceae</taxon>
        <taxon>Actinomadura</taxon>
    </lineage>
</organism>
<dbReference type="InterPro" id="IPR057326">
    <property type="entry name" value="KR_dom"/>
</dbReference>
<feature type="compositionally biased region" description="Low complexity" evidence="5">
    <location>
        <begin position="1698"/>
        <end position="1722"/>
    </location>
</feature>
<dbReference type="Gene3D" id="3.20.20.70">
    <property type="entry name" value="Aldolase class I"/>
    <property type="match status" value="2"/>
</dbReference>
<evidence type="ECO:0000256" key="3">
    <source>
        <dbReference type="ARBA" id="ARBA00022679"/>
    </source>
</evidence>
<evidence type="ECO:0000256" key="2">
    <source>
        <dbReference type="ARBA" id="ARBA00022553"/>
    </source>
</evidence>
<keyword evidence="3" id="KW-0808">Transferase</keyword>
<dbReference type="InterPro" id="IPR036736">
    <property type="entry name" value="ACP-like_sf"/>
</dbReference>
<feature type="region of interest" description="Disordered" evidence="5">
    <location>
        <begin position="1667"/>
        <end position="1723"/>
    </location>
</feature>
<dbReference type="SUPFAM" id="SSF55048">
    <property type="entry name" value="Probable ACP-binding domain of malonyl-CoA ACP transacylase"/>
    <property type="match status" value="1"/>
</dbReference>
<dbReference type="Pfam" id="PF00698">
    <property type="entry name" value="Acyl_transf_1"/>
    <property type="match status" value="1"/>
</dbReference>
<keyword evidence="4" id="KW-0012">Acyltransferase</keyword>
<dbReference type="InterPro" id="IPR013968">
    <property type="entry name" value="PKS_KR"/>
</dbReference>
<dbReference type="InterPro" id="IPR050091">
    <property type="entry name" value="PKS_NRPS_Biosynth_Enz"/>
</dbReference>
<protein>
    <submittedName>
        <fullName evidence="7">Type I polyketide synthase</fullName>
    </submittedName>
</protein>
<evidence type="ECO:0000256" key="4">
    <source>
        <dbReference type="ARBA" id="ARBA00023315"/>
    </source>
</evidence>
<reference evidence="7 8" key="1">
    <citation type="journal article" date="2019" name="Int. J. Syst. Evol. Microbiol.">
        <title>The Global Catalogue of Microorganisms (GCM) 10K type strain sequencing project: providing services to taxonomists for standard genome sequencing and annotation.</title>
        <authorList>
            <consortium name="The Broad Institute Genomics Platform"/>
            <consortium name="The Broad Institute Genome Sequencing Center for Infectious Disease"/>
            <person name="Wu L."/>
            <person name="Ma J."/>
        </authorList>
    </citation>
    <scope>NUCLEOTIDE SEQUENCE [LARGE SCALE GENOMIC DNA]</scope>
    <source>
        <strain evidence="7 8">JCM 6833</strain>
    </source>
</reference>
<dbReference type="Gene3D" id="3.40.50.720">
    <property type="entry name" value="NAD(P)-binding Rossmann-like Domain"/>
    <property type="match status" value="1"/>
</dbReference>
<dbReference type="Gene3D" id="1.10.1200.10">
    <property type="entry name" value="ACP-like"/>
    <property type="match status" value="1"/>
</dbReference>
<sequence length="2400" mass="247366">MTADKGQTGPDVRDRARTEIIGIGPFGLPAPQLTAAVARAGGLGVLDLGMDRDRARSALADVGRWWKGTFGVRVPAGCGAHPDDLPDAVDTVVMDAAVPYTAEWQAAAFAGRRRLLVEVVDPEEVATATRLPGLSGLIARGCEAGGRVGELTTFVLLQRLLADARVTVPVHAAGGIGPHTAAAAVAGGAAGVVLDVQLALVREMELPADVAGALAAMDGSETRVVRGHRVYTRPDLPDIALEGLDLAGINARLGATGLRRRLLPVGQDGALAASLAERHKTAGGVVQAVREQITAHIRAAVRAEPLAPSDNPPGAPISRDYPVVQGPMTRVSDRSAFAAAIAQDGGLPFLALALMSGDEVRELLLETAERLGDRPWGVGVLGFAPPGLREAQLAAVHEVKPPYALIAGGRPPQAAPLEEAGISTYLHVPSPGLLERFLSEGARKFVFEGMECGGHVGPRASFPLWDAQVDRLLTFADENPGAAAGLSVLFAGGIHDERSAAMVSALAGPLAERGADIRVLMGTAYLFTYEAVAAEAIVPGFQRAALDCDRTTLLETSPGHATRCARTPYVREFEEARRELEAAGTGRKEMWARLEQLNLGRLRIAARGLRRAASPGNPGGAGGLEVVGAGEQHRDGMYMIGQVAALRSATTSITGLHEQVTTGATSFLSARAATLGIDAADAERAEPAAAAPADIAIVGMACVFPGARDLGEYWANVVGGVDAVTEVPADRWDPEVYYDPAAARHDSGAKTPSKWGGFLPDIPFDAYAYGIPPSSLASVEPMQLLSLEVAARALADAGYAERAFDRSRTSVFFGAEAGTDLGSAYSARAILPKYFGEVPEELDAQLPRLTEDSFPGVLTNVIAGRIANRLNLGGATYTVDAACAASLAALDSACKELVAGTSDMVLCGGADLHNGIYDYLLFSSVHTLSPSGRCASFDAGADGIALGEGVACVVLKRLADAERDGDRIYAVIKSVAASSDGRSLGLTAPRAEGQRLALERAYERAGISPAAVGLVEAHGTGTEVGDRTELTTLTETFTRAGAEPGGVTLGSVKSQIGHTKCAAGLAGLIKTAYALHTGVLPGTLHLRRPSAAWDAATSPFVFGGGARPWAAAPAQRYAGLSGFGFGGSNFHAVLAGYDGAPEPVTGLDEWPAELFLIRGADRTAARAELDRLGALLDTPGVRLRDLARTFAEGSGPVQMALVATSLDDLRGKLDAALGLRSASGVHVAGQDGPEPGKVAFLYPGQGSQRPGMLADLFVAFPRLQRLLRAADGRYARAMFPPAAFTPEEDERQRAAITDTRVAQPALGIAGLAAHRLLTELGVRPDLAGGHSYGELVALCAAGVCADDDLIALSAARAEAILAAASDKDGGGHGDPGAMAAVTASLAEVRTALADVSEVVVAGHNAPRQVVISGSTAALQTALGALADRGIAAERIPVACAFHSPLVAGAAAMLRAELAGRDLRSPAFPVWSNATAAPYGTDPVELRATLAGQVAAPVRFVEQIEAMYAAGARVFVEAGPGRVLTRLVGAILGDRPHTAVNVDTPGEAGLERLLEALARLAVAGVPVDPLPLFAGRDARPVSAADGRGTPSWIVNGHLVRTADGGYLTNALRPAERVALPSGGTMGADPRPAPSVSEAAVLEYLRTSRELVAAQRDVVLGFLGAAPPAAAPPRSAPAPIPAPRAVDAGEVLPAPGPSSVTGTAGADTADPAPARPAGPEAVRPGPDEIHAAVLAAIGARTGYPEEMLGAGLDLEADLSIDSIKRTEIIGELAERTGLTAAGVRLDEPVVEELARIRTIGEIVSWICGRLGLGDGAPAPEARSRADDVTPEPTDASAEATDASAEVTDSTREATGPAPDAMDAPSNAADVPPNAADADAVPEAADVPGGTPSSGPRTAEVLVPAPAAPIKAAAAPAVPIVSPPVRQLVRMVDLPPLPPSMPGSFDGKRFVIVDDGCGIALELADLLERRGAQVRTPLEPDGPCDGLVHLAALRPGCGPVLPGAYGGIRDALLGGDLRWLVLASGSNGTFGHRFEGGGIGDPTAGAGLRGLARTLAQEYPDVLVRAVDVDAKDSPRAVAQRILAEMLVAESPVDVGHEGDHRRTLSVTTAELPVPALEGSAGPAAHGLNLGPGSVVLLTGGARGITARVALELARTTGCHLELIGRTLEPRPVEDPAIAAAPDEVSLRHALVARGGRTLAQIEAAIREILAEREVRAVLETMRGPAASVRYHALDVRDPQAVRAIVEDVYARHGRLDGVIHGAGLLEDRLVRDKEPESFARVYRTKVDGAAALAAAVRPDLRFFVVFGSVSGVHGNRGQADYAAANDACGTLARVWRTELRGRVLVADWGPWAGGGMVSAGLAREYARRGLALIDPDAGVAALLREIAYGDEVQVVFTGTTGR</sequence>
<evidence type="ECO:0000313" key="8">
    <source>
        <dbReference type="Proteomes" id="UP001501509"/>
    </source>
</evidence>
<dbReference type="InterPro" id="IPR014031">
    <property type="entry name" value="Ketoacyl_synth_C"/>
</dbReference>
<dbReference type="InterPro" id="IPR016039">
    <property type="entry name" value="Thiolase-like"/>
</dbReference>
<dbReference type="Gene3D" id="3.40.47.10">
    <property type="match status" value="1"/>
</dbReference>
<dbReference type="Pfam" id="PF08659">
    <property type="entry name" value="KR"/>
    <property type="match status" value="1"/>
</dbReference>
<dbReference type="Pfam" id="PF03060">
    <property type="entry name" value="NMO"/>
    <property type="match status" value="1"/>
</dbReference>
<dbReference type="InterPro" id="IPR016035">
    <property type="entry name" value="Acyl_Trfase/lysoPLipase"/>
</dbReference>
<evidence type="ECO:0000256" key="5">
    <source>
        <dbReference type="SAM" id="MobiDB-lite"/>
    </source>
</evidence>
<dbReference type="InterPro" id="IPR014030">
    <property type="entry name" value="Ketoacyl_synth_N"/>
</dbReference>
<keyword evidence="1" id="KW-0596">Phosphopantetheine</keyword>
<dbReference type="SMART" id="SM00825">
    <property type="entry name" value="PKS_KS"/>
    <property type="match status" value="1"/>
</dbReference>
<dbReference type="PROSITE" id="PS52004">
    <property type="entry name" value="KS3_2"/>
    <property type="match status" value="1"/>
</dbReference>
<feature type="compositionally biased region" description="Low complexity" evidence="5">
    <location>
        <begin position="1831"/>
        <end position="1843"/>
    </location>
</feature>
<dbReference type="SUPFAM" id="SSF53901">
    <property type="entry name" value="Thiolase-like"/>
    <property type="match status" value="1"/>
</dbReference>
<dbReference type="PANTHER" id="PTHR43775">
    <property type="entry name" value="FATTY ACID SYNTHASE"/>
    <property type="match status" value="1"/>
</dbReference>
<gene>
    <name evidence="7" type="ORF">GCM10010411_17430</name>
</gene>
<feature type="compositionally biased region" description="Pro residues" evidence="5">
    <location>
        <begin position="1667"/>
        <end position="1680"/>
    </location>
</feature>
<dbReference type="PANTHER" id="PTHR43775:SF51">
    <property type="entry name" value="INACTIVE PHENOLPHTHIOCEROL SYNTHESIS POLYKETIDE SYNTHASE TYPE I PKS1-RELATED"/>
    <property type="match status" value="1"/>
</dbReference>
<dbReference type="InterPro" id="IPR036291">
    <property type="entry name" value="NAD(P)-bd_dom_sf"/>
</dbReference>
<dbReference type="SMART" id="SM00827">
    <property type="entry name" value="PKS_AT"/>
    <property type="match status" value="1"/>
</dbReference>
<keyword evidence="2" id="KW-0597">Phosphoprotein</keyword>
<name>A0ABN3PIQ4_9ACTN</name>
<keyword evidence="8" id="KW-1185">Reference proteome</keyword>
<proteinExistence type="predicted"/>
<comment type="caution">
    <text evidence="7">The sequence shown here is derived from an EMBL/GenBank/DDBJ whole genome shotgun (WGS) entry which is preliminary data.</text>
</comment>
<dbReference type="RefSeq" id="WP_344539436.1">
    <property type="nucleotide sequence ID" value="NZ_BAAATD010000002.1"/>
</dbReference>
<dbReference type="Pfam" id="PF00550">
    <property type="entry name" value="PP-binding"/>
    <property type="match status" value="1"/>
</dbReference>
<dbReference type="InterPro" id="IPR014043">
    <property type="entry name" value="Acyl_transferase_dom"/>
</dbReference>
<feature type="compositionally biased region" description="Low complexity" evidence="5">
    <location>
        <begin position="1860"/>
        <end position="1873"/>
    </location>
</feature>
<dbReference type="SUPFAM" id="SSF51412">
    <property type="entry name" value="Inosine monophosphate dehydrogenase (IMPDH)"/>
    <property type="match status" value="2"/>
</dbReference>
<dbReference type="CDD" id="cd08953">
    <property type="entry name" value="KR_2_SDR_x"/>
    <property type="match status" value="1"/>
</dbReference>
<dbReference type="InterPro" id="IPR009081">
    <property type="entry name" value="PP-bd_ACP"/>
</dbReference>
<feature type="region of interest" description="Disordered" evidence="5">
    <location>
        <begin position="1815"/>
        <end position="1873"/>
    </location>
</feature>
<dbReference type="Gene3D" id="3.40.366.10">
    <property type="entry name" value="Malonyl-Coenzyme A Acyl Carrier Protein, domain 2"/>
    <property type="match status" value="1"/>
</dbReference>
<evidence type="ECO:0000256" key="1">
    <source>
        <dbReference type="ARBA" id="ARBA00022450"/>
    </source>
</evidence>
<dbReference type="InterPro" id="IPR020841">
    <property type="entry name" value="PKS_Beta-ketoAc_synthase_dom"/>
</dbReference>